<feature type="domain" description="Histidine kinase" evidence="2">
    <location>
        <begin position="64"/>
        <end position="254"/>
    </location>
</feature>
<evidence type="ECO:0000313" key="4">
    <source>
        <dbReference type="EMBL" id="ADI75127.1"/>
    </source>
</evidence>
<dbReference type="InterPro" id="IPR005467">
    <property type="entry name" value="His_kinase_dom"/>
</dbReference>
<sequence length="254" mass="29026">MIDSYTGKISAVVEFVRDITEKVKTEKQLKKYATKLKQMNEELEHRVQKQTEEIKNAERLRVLELHHRIKNNLQVISSLLNLQSEKFNDDTVNEAFRDTQNRVISMSLVHQKIYHTKGLESINVRDYIEDLIEHLISLYNGEKTLVKIDIQDTYFGIDTIIPLGMLINELVSNSLKYAYPEDKYGELNVIFYESNPGLYTLIVSDNGKGIPEDIDLDNPSSLGMQIIKSLVGQIDGDLDVDGNNGTTFIINFNG</sequence>
<dbReference type="Pfam" id="PF07568">
    <property type="entry name" value="HisKA_2"/>
    <property type="match status" value="1"/>
</dbReference>
<dbReference type="EMBL" id="CP002070">
    <property type="protein sequence ID" value="ADI75127.1"/>
    <property type="molecule type" value="Genomic_DNA"/>
</dbReference>
<dbReference type="PANTHER" id="PTHR43065">
    <property type="entry name" value="SENSOR HISTIDINE KINASE"/>
    <property type="match status" value="1"/>
</dbReference>
<keyword evidence="4" id="KW-0418">Kinase</keyword>
<evidence type="ECO:0000313" key="5">
    <source>
        <dbReference type="Proteomes" id="UP000000391"/>
    </source>
</evidence>
<protein>
    <submittedName>
        <fullName evidence="4">Signal transduction histidine kinase</fullName>
    </submittedName>
</protein>
<dbReference type="Proteomes" id="UP000000391">
    <property type="component" value="Plasmid pMETEV01"/>
</dbReference>
<dbReference type="RefSeq" id="WP_013195692.1">
    <property type="nucleotide sequence ID" value="NC_014254.1"/>
</dbReference>
<dbReference type="PROSITE" id="PS50109">
    <property type="entry name" value="HIS_KIN"/>
    <property type="match status" value="1"/>
</dbReference>
<dbReference type="GeneID" id="9347972"/>
<reference evidence="4 5" key="1">
    <citation type="submission" date="2010-06" db="EMBL/GenBank/DDBJ databases">
        <title>Complete sequence plasmid of Methanohalobium evestigatum Z-7303.</title>
        <authorList>
            <consortium name="US DOE Joint Genome Institute"/>
            <person name="Lucas S."/>
            <person name="Copeland A."/>
            <person name="Lapidus A."/>
            <person name="Cheng J.-F."/>
            <person name="Bruce D."/>
            <person name="Goodwin L."/>
            <person name="Pitluck S."/>
            <person name="Saunders E."/>
            <person name="Detter J.C."/>
            <person name="Han C."/>
            <person name="Tapia R."/>
            <person name="Land M."/>
            <person name="Hauser L."/>
            <person name="Kyrpides N."/>
            <person name="Mikhailova N."/>
            <person name="Sieprawska-Lupa M."/>
            <person name="Whitman W.B."/>
            <person name="Anderson I."/>
            <person name="Woyke T."/>
        </authorList>
    </citation>
    <scope>NUCLEOTIDE SEQUENCE [LARGE SCALE GENOMIC DNA]</scope>
    <source>
        <strain evidence="5">ATCC BAA-1072 / DSM 3721 / NBRC 107634 / OCM 161 / Z-7303</strain>
        <plasmid evidence="5">Plasmid pMETEV01</plasmid>
    </source>
</reference>
<dbReference type="PANTHER" id="PTHR43065:SF23">
    <property type="entry name" value="SENSOR HISTIDINE KINASE PDTAS"/>
    <property type="match status" value="1"/>
</dbReference>
<evidence type="ECO:0000259" key="3">
    <source>
        <dbReference type="PROSITE" id="PS50113"/>
    </source>
</evidence>
<dbReference type="InterPro" id="IPR011495">
    <property type="entry name" value="Sig_transdc_His_kin_sub2_dim/P"/>
</dbReference>
<geneLocation type="plasmid" evidence="4 5">
    <name>pMETEV01</name>
</geneLocation>
<keyword evidence="4" id="KW-0614">Plasmid</keyword>
<dbReference type="InterPro" id="IPR003594">
    <property type="entry name" value="HATPase_dom"/>
</dbReference>
<keyword evidence="4" id="KW-0808">Transferase</keyword>
<feature type="domain" description="PAC" evidence="3">
    <location>
        <begin position="1"/>
        <end position="31"/>
    </location>
</feature>
<dbReference type="HOGENOM" id="CLU_000445_114_57_2"/>
<accession>D7EC05</accession>
<keyword evidence="5" id="KW-1185">Reference proteome</keyword>
<proteinExistence type="predicted"/>
<dbReference type="SMART" id="SM00387">
    <property type="entry name" value="HATPase_c"/>
    <property type="match status" value="1"/>
</dbReference>
<dbReference type="SUPFAM" id="SSF55874">
    <property type="entry name" value="ATPase domain of HSP90 chaperone/DNA topoisomerase II/histidine kinase"/>
    <property type="match status" value="1"/>
</dbReference>
<evidence type="ECO:0000259" key="2">
    <source>
        <dbReference type="PROSITE" id="PS50109"/>
    </source>
</evidence>
<keyword evidence="1" id="KW-0175">Coiled coil</keyword>
<feature type="coiled-coil region" evidence="1">
    <location>
        <begin position="22"/>
        <end position="60"/>
    </location>
</feature>
<dbReference type="PROSITE" id="PS50113">
    <property type="entry name" value="PAC"/>
    <property type="match status" value="1"/>
</dbReference>
<dbReference type="Pfam" id="PF02518">
    <property type="entry name" value="HATPase_c"/>
    <property type="match status" value="1"/>
</dbReference>
<dbReference type="InterPro" id="IPR000700">
    <property type="entry name" value="PAS-assoc_C"/>
</dbReference>
<dbReference type="Gene3D" id="3.30.565.10">
    <property type="entry name" value="Histidine kinase-like ATPase, C-terminal domain"/>
    <property type="match status" value="1"/>
</dbReference>
<dbReference type="KEGG" id="mev:Metev_2315"/>
<dbReference type="AlphaFoldDB" id="D7EC05"/>
<name>D7EC05_METEZ</name>
<organism evidence="4 5">
    <name type="scientific">Methanohalobium evestigatum (strain ATCC BAA-1072 / DSM 3721 / NBRC 107634 / OCM 161 / Z-7303)</name>
    <dbReference type="NCBI Taxonomy" id="644295"/>
    <lineage>
        <taxon>Archaea</taxon>
        <taxon>Methanobacteriati</taxon>
        <taxon>Methanobacteriota</taxon>
        <taxon>Stenosarchaea group</taxon>
        <taxon>Methanomicrobia</taxon>
        <taxon>Methanosarcinales</taxon>
        <taxon>Methanosarcinaceae</taxon>
        <taxon>Methanohalobium</taxon>
    </lineage>
</organism>
<dbReference type="GO" id="GO:0016301">
    <property type="term" value="F:kinase activity"/>
    <property type="evidence" value="ECO:0007669"/>
    <property type="project" value="UniProtKB-KW"/>
</dbReference>
<evidence type="ECO:0000256" key="1">
    <source>
        <dbReference type="SAM" id="Coils"/>
    </source>
</evidence>
<gene>
    <name evidence="4" type="ordered locus">Metev_2315</name>
</gene>
<dbReference type="Gene3D" id="3.30.450.20">
    <property type="entry name" value="PAS domain"/>
    <property type="match status" value="1"/>
</dbReference>
<dbReference type="InterPro" id="IPR036890">
    <property type="entry name" value="HATPase_C_sf"/>
</dbReference>